<evidence type="ECO:0000256" key="5">
    <source>
        <dbReference type="ARBA" id="ARBA00022989"/>
    </source>
</evidence>
<evidence type="ECO:0000256" key="4">
    <source>
        <dbReference type="ARBA" id="ARBA00022692"/>
    </source>
</evidence>
<evidence type="ECO:0000256" key="1">
    <source>
        <dbReference type="ARBA" id="ARBA00004651"/>
    </source>
</evidence>
<evidence type="ECO:0000259" key="10">
    <source>
        <dbReference type="Pfam" id="PF21088"/>
    </source>
</evidence>
<dbReference type="Pfam" id="PF21082">
    <property type="entry name" value="MS_channel_3rd"/>
    <property type="match status" value="1"/>
</dbReference>
<protein>
    <submittedName>
        <fullName evidence="11">Mechanosensitive ion channel</fullName>
    </submittedName>
</protein>
<dbReference type="Gene3D" id="3.30.70.100">
    <property type="match status" value="1"/>
</dbReference>
<reference evidence="11 12" key="1">
    <citation type="submission" date="2019-09" db="EMBL/GenBank/DDBJ databases">
        <title>Genome sequence of Adhaeribacter sp. M2.</title>
        <authorList>
            <person name="Srinivasan S."/>
        </authorList>
    </citation>
    <scope>NUCLEOTIDE SEQUENCE [LARGE SCALE GENOMIC DNA]</scope>
    <source>
        <strain evidence="11 12">M2</strain>
    </source>
</reference>
<comment type="caution">
    <text evidence="11">The sequence shown here is derived from an EMBL/GenBank/DDBJ whole genome shotgun (WGS) entry which is preliminary data.</text>
</comment>
<dbReference type="EMBL" id="VTWT01000001">
    <property type="protein sequence ID" value="KAA9345547.1"/>
    <property type="molecule type" value="Genomic_DNA"/>
</dbReference>
<evidence type="ECO:0000313" key="11">
    <source>
        <dbReference type="EMBL" id="KAA9345547.1"/>
    </source>
</evidence>
<evidence type="ECO:0000256" key="3">
    <source>
        <dbReference type="ARBA" id="ARBA00022475"/>
    </source>
</evidence>
<dbReference type="PANTHER" id="PTHR30566">
    <property type="entry name" value="YNAI-RELATED MECHANOSENSITIVE ION CHANNEL"/>
    <property type="match status" value="1"/>
</dbReference>
<feature type="transmembrane region" description="Helical" evidence="7">
    <location>
        <begin position="164"/>
        <end position="182"/>
    </location>
</feature>
<comment type="subcellular location">
    <subcellularLocation>
        <location evidence="1">Cell membrane</location>
        <topology evidence="1">Multi-pass membrane protein</topology>
    </subcellularLocation>
</comment>
<feature type="transmembrane region" description="Helical" evidence="7">
    <location>
        <begin position="98"/>
        <end position="120"/>
    </location>
</feature>
<dbReference type="Pfam" id="PF21088">
    <property type="entry name" value="MS_channel_1st"/>
    <property type="match status" value="1"/>
</dbReference>
<dbReference type="SUPFAM" id="SSF50182">
    <property type="entry name" value="Sm-like ribonucleoproteins"/>
    <property type="match status" value="1"/>
</dbReference>
<feature type="transmembrane region" description="Helical" evidence="7">
    <location>
        <begin position="140"/>
        <end position="158"/>
    </location>
</feature>
<evidence type="ECO:0000313" key="12">
    <source>
        <dbReference type="Proteomes" id="UP000326570"/>
    </source>
</evidence>
<evidence type="ECO:0000259" key="8">
    <source>
        <dbReference type="Pfam" id="PF00924"/>
    </source>
</evidence>
<dbReference type="InterPro" id="IPR010920">
    <property type="entry name" value="LSM_dom_sf"/>
</dbReference>
<dbReference type="RefSeq" id="WP_150901688.1">
    <property type="nucleotide sequence ID" value="NZ_VTWT01000001.1"/>
</dbReference>
<dbReference type="SUPFAM" id="SSF82861">
    <property type="entry name" value="Mechanosensitive channel protein MscS (YggB), transmembrane region"/>
    <property type="match status" value="1"/>
</dbReference>
<dbReference type="Gene3D" id="1.10.287.1260">
    <property type="match status" value="1"/>
</dbReference>
<dbReference type="InterPro" id="IPR049278">
    <property type="entry name" value="MS_channel_C"/>
</dbReference>
<name>A0A5N1J4B5_9BACT</name>
<keyword evidence="6 7" id="KW-0472">Membrane</keyword>
<dbReference type="SUPFAM" id="SSF82689">
    <property type="entry name" value="Mechanosensitive channel protein MscS (YggB), C-terminal domain"/>
    <property type="match status" value="1"/>
</dbReference>
<feature type="domain" description="Mechanosensitive ion channel transmembrane helices 2/3" evidence="10">
    <location>
        <begin position="147"/>
        <end position="183"/>
    </location>
</feature>
<evidence type="ECO:0000259" key="9">
    <source>
        <dbReference type="Pfam" id="PF21082"/>
    </source>
</evidence>
<feature type="domain" description="Mechanosensitive ion channel MscS C-terminal" evidence="9">
    <location>
        <begin position="260"/>
        <end position="342"/>
    </location>
</feature>
<dbReference type="InterPro" id="IPR006685">
    <property type="entry name" value="MscS_channel_2nd"/>
</dbReference>
<keyword evidence="5 7" id="KW-1133">Transmembrane helix</keyword>
<dbReference type="PANTHER" id="PTHR30566:SF25">
    <property type="entry name" value="INNER MEMBRANE PROTEIN"/>
    <property type="match status" value="1"/>
</dbReference>
<keyword evidence="3" id="KW-1003">Cell membrane</keyword>
<dbReference type="InterPro" id="IPR049142">
    <property type="entry name" value="MS_channel_1st"/>
</dbReference>
<sequence length="366" mass="42263">MKEVFDDEFFTRIYYHNTVQDYAIALVTMAIGLILVRVFRRTILQRLRKWTQKTHNQLDDFVFDSLDRFGIPWLYLTVVYIALQYLTLHQKTENIFKIAFTVAFTFLIIRLFATIIMALLESYVRKQDRGTEKVKQLGGLMLIVNGVIWIIGLLFLFANMGYDVTAVVTGLGIGGIAVALAAQNILGDLFNYFVIFFDRPFETGDFIVVDEKSGTVDYIGIKTTRVQSLTGEQLIFANSDLTGSRIHNYKRMSTRRVSFKLRLIYQTSLEDLRTIPALLKSIVEEQHPVNFDRAHFASYGESSLDFEVVYNVLDTDFNRYMDIHQAINLRIFEEFQKRNIELAYPTRTVFTEPGSTHPDSGKVSRK</sequence>
<dbReference type="GO" id="GO:0005886">
    <property type="term" value="C:plasma membrane"/>
    <property type="evidence" value="ECO:0007669"/>
    <property type="project" value="UniProtKB-SubCell"/>
</dbReference>
<comment type="similarity">
    <text evidence="2">Belongs to the MscS (TC 1.A.23) family.</text>
</comment>
<dbReference type="InterPro" id="IPR023408">
    <property type="entry name" value="MscS_beta-dom_sf"/>
</dbReference>
<dbReference type="InterPro" id="IPR011066">
    <property type="entry name" value="MscS_channel_C_sf"/>
</dbReference>
<dbReference type="GO" id="GO:0008381">
    <property type="term" value="F:mechanosensitive monoatomic ion channel activity"/>
    <property type="evidence" value="ECO:0007669"/>
    <property type="project" value="UniProtKB-ARBA"/>
</dbReference>
<dbReference type="InterPro" id="IPR011014">
    <property type="entry name" value="MscS_channel_TM-2"/>
</dbReference>
<dbReference type="Gene3D" id="2.30.30.60">
    <property type="match status" value="1"/>
</dbReference>
<evidence type="ECO:0000256" key="6">
    <source>
        <dbReference type="ARBA" id="ARBA00023136"/>
    </source>
</evidence>
<keyword evidence="4 7" id="KW-0812">Transmembrane</keyword>
<dbReference type="AlphaFoldDB" id="A0A5N1J4B5"/>
<dbReference type="Proteomes" id="UP000326570">
    <property type="component" value="Unassembled WGS sequence"/>
</dbReference>
<feature type="domain" description="Mechanosensitive ion channel MscS" evidence="8">
    <location>
        <begin position="184"/>
        <end position="251"/>
    </location>
</feature>
<keyword evidence="12" id="KW-1185">Reference proteome</keyword>
<evidence type="ECO:0000256" key="2">
    <source>
        <dbReference type="ARBA" id="ARBA00008017"/>
    </source>
</evidence>
<feature type="transmembrane region" description="Helical" evidence="7">
    <location>
        <begin position="22"/>
        <end position="39"/>
    </location>
</feature>
<dbReference type="Pfam" id="PF00924">
    <property type="entry name" value="MS_channel_2nd"/>
    <property type="match status" value="1"/>
</dbReference>
<gene>
    <name evidence="11" type="ORF">F0P94_00200</name>
</gene>
<feature type="transmembrane region" description="Helical" evidence="7">
    <location>
        <begin position="69"/>
        <end position="86"/>
    </location>
</feature>
<organism evidence="11 12">
    <name type="scientific">Adhaeribacter soli</name>
    <dbReference type="NCBI Taxonomy" id="2607655"/>
    <lineage>
        <taxon>Bacteria</taxon>
        <taxon>Pseudomonadati</taxon>
        <taxon>Bacteroidota</taxon>
        <taxon>Cytophagia</taxon>
        <taxon>Cytophagales</taxon>
        <taxon>Hymenobacteraceae</taxon>
        <taxon>Adhaeribacter</taxon>
    </lineage>
</organism>
<evidence type="ECO:0000256" key="7">
    <source>
        <dbReference type="SAM" id="Phobius"/>
    </source>
</evidence>
<accession>A0A5N1J4B5</accession>
<proteinExistence type="inferred from homology"/>